<evidence type="ECO:0000259" key="3">
    <source>
        <dbReference type="Pfam" id="PF00724"/>
    </source>
</evidence>
<feature type="domain" description="NADH:flavin oxidoreductase/NADH oxidase N-terminal" evidence="3">
    <location>
        <begin position="22"/>
        <end position="350"/>
    </location>
</feature>
<evidence type="ECO:0000256" key="1">
    <source>
        <dbReference type="ARBA" id="ARBA00022630"/>
    </source>
</evidence>
<dbReference type="Gene3D" id="3.20.20.70">
    <property type="entry name" value="Aldolase class I"/>
    <property type="match status" value="1"/>
</dbReference>
<dbReference type="InterPro" id="IPR051799">
    <property type="entry name" value="NADH_flavin_oxidoreductase"/>
</dbReference>
<protein>
    <submittedName>
        <fullName evidence="4">12-oxophytodienoate reductase</fullName>
    </submittedName>
</protein>
<comment type="caution">
    <text evidence="4">The sequence shown here is derived from an EMBL/GenBank/DDBJ whole genome shotgun (WGS) entry which is preliminary data.</text>
</comment>
<evidence type="ECO:0000313" key="4">
    <source>
        <dbReference type="EMBL" id="MCD5315984.1"/>
    </source>
</evidence>
<dbReference type="GO" id="GO:0010181">
    <property type="term" value="F:FMN binding"/>
    <property type="evidence" value="ECO:0007669"/>
    <property type="project" value="InterPro"/>
</dbReference>
<keyword evidence="2" id="KW-0560">Oxidoreductase</keyword>
<dbReference type="GO" id="GO:0016491">
    <property type="term" value="F:oxidoreductase activity"/>
    <property type="evidence" value="ECO:0007669"/>
    <property type="project" value="UniProtKB-KW"/>
</dbReference>
<sequence>MATILNRSPHSDLHEREHDTLFRRARVAGIPLRNRWVMAPMTRERAIAGVPSPEAVDYYARRARGGIGLIITEGIPVDEPTAHHDSSVPRLSTAALPKWRGIVDEVHAAGARIAPQLWHLGGEYAGADGSTPSGIAPDGRPNGRAMTPSDIERVVSAFADAARAARAAGFDAVELHGAHGYLIHEFLWPATNRRTDDYGGVATARARLAAEIVRAVRDAVGPAFPIIFRFSQFAERDYRARIAFGPRELDAMLGQIEDAGANVLHASQRRFWEPAFAHEHPARNLAGWARSLTGLPSITVGGVGLTHRSLLEGPGSLDALAQRVAAEEFDLVAVGRPLLRTADWVHRAGAGTLEAGHDYVKTDELIYP</sequence>
<dbReference type="InterPro" id="IPR001155">
    <property type="entry name" value="OxRdtase_FMN_N"/>
</dbReference>
<gene>
    <name evidence="4" type="ORF">LR394_34330</name>
</gene>
<organism evidence="4 5">
    <name type="scientific">Kineosporia babensis</name>
    <dbReference type="NCBI Taxonomy" id="499548"/>
    <lineage>
        <taxon>Bacteria</taxon>
        <taxon>Bacillati</taxon>
        <taxon>Actinomycetota</taxon>
        <taxon>Actinomycetes</taxon>
        <taxon>Kineosporiales</taxon>
        <taxon>Kineosporiaceae</taxon>
        <taxon>Kineosporia</taxon>
    </lineage>
</organism>
<evidence type="ECO:0000313" key="5">
    <source>
        <dbReference type="Proteomes" id="UP001138997"/>
    </source>
</evidence>
<dbReference type="Proteomes" id="UP001138997">
    <property type="component" value="Unassembled WGS sequence"/>
</dbReference>
<proteinExistence type="predicted"/>
<accession>A0A9X1SXM2</accession>
<dbReference type="InterPro" id="IPR013785">
    <property type="entry name" value="Aldolase_TIM"/>
</dbReference>
<dbReference type="AlphaFoldDB" id="A0A9X1SXM2"/>
<dbReference type="SUPFAM" id="SSF51395">
    <property type="entry name" value="FMN-linked oxidoreductases"/>
    <property type="match status" value="1"/>
</dbReference>
<keyword evidence="5" id="KW-1185">Reference proteome</keyword>
<dbReference type="PANTHER" id="PTHR43656:SF2">
    <property type="entry name" value="BINDING OXIDOREDUCTASE, PUTATIVE (AFU_ORTHOLOGUE AFUA_2G08260)-RELATED"/>
    <property type="match status" value="1"/>
</dbReference>
<dbReference type="RefSeq" id="WP_231448805.1">
    <property type="nucleotide sequence ID" value="NZ_JAJOMB010000026.1"/>
</dbReference>
<reference evidence="4" key="1">
    <citation type="submission" date="2021-11" db="EMBL/GenBank/DDBJ databases">
        <title>Streptomyces corallinus and Kineosporia corallina sp. nov., two new coral-derived marine actinobacteria.</title>
        <authorList>
            <person name="Buangrab K."/>
            <person name="Sutthacheep M."/>
            <person name="Yeemin T."/>
            <person name="Harunari E."/>
            <person name="Igarashi Y."/>
            <person name="Sripreechasak P."/>
            <person name="Kanchanasin P."/>
            <person name="Tanasupawat S."/>
            <person name="Phongsopitanun W."/>
        </authorList>
    </citation>
    <scope>NUCLEOTIDE SEQUENCE</scope>
    <source>
        <strain evidence="4">JCM 31032</strain>
    </source>
</reference>
<dbReference type="PANTHER" id="PTHR43656">
    <property type="entry name" value="BINDING OXIDOREDUCTASE, PUTATIVE (AFU_ORTHOLOGUE AFUA_2G08260)-RELATED"/>
    <property type="match status" value="1"/>
</dbReference>
<name>A0A9X1SXM2_9ACTN</name>
<keyword evidence="1" id="KW-0285">Flavoprotein</keyword>
<evidence type="ECO:0000256" key="2">
    <source>
        <dbReference type="ARBA" id="ARBA00023002"/>
    </source>
</evidence>
<dbReference type="EMBL" id="JAJOMB010000026">
    <property type="protein sequence ID" value="MCD5315984.1"/>
    <property type="molecule type" value="Genomic_DNA"/>
</dbReference>
<dbReference type="Pfam" id="PF00724">
    <property type="entry name" value="Oxidored_FMN"/>
    <property type="match status" value="1"/>
</dbReference>